<dbReference type="InterPro" id="IPR029062">
    <property type="entry name" value="Class_I_gatase-like"/>
</dbReference>
<dbReference type="Gene3D" id="3.40.50.880">
    <property type="match status" value="1"/>
</dbReference>
<dbReference type="AlphaFoldDB" id="W9WF51"/>
<dbReference type="RefSeq" id="XP_007748995.1">
    <property type="nucleotide sequence ID" value="XM_007750805.1"/>
</dbReference>
<dbReference type="OrthoDB" id="543156at2759"/>
<sequence>MPLPRRAIIAVTSATAPLHEGRPTGLFISEALHPFQVFKQHGFEVDLVSEKGTYVPDWLSLQESFLSGEDKKEWEDVNSGFRKKLDHMPSVETVDGKKYGIFFASAGHAALIDYPHAKGLQKIATDIWTQGGIVSAVCHGEAIYVGVIDPATGESIIKGKTITGFTTQAEYDMHVMEPVRSWGEPLIDEWATKLGAKYVRADGVWDDFHVTDGRIVTGMNPQSAKSTAEATVAVFEKL</sequence>
<evidence type="ECO:0000256" key="5">
    <source>
        <dbReference type="ARBA" id="ARBA00048082"/>
    </source>
</evidence>
<reference evidence="6 7" key="1">
    <citation type="submission" date="2013-03" db="EMBL/GenBank/DDBJ databases">
        <title>The Genome Sequence of Cladophialophora psammophila CBS 110553.</title>
        <authorList>
            <consortium name="The Broad Institute Genomics Platform"/>
            <person name="Cuomo C."/>
            <person name="de Hoog S."/>
            <person name="Gorbushina A."/>
            <person name="Walker B."/>
            <person name="Young S.K."/>
            <person name="Zeng Q."/>
            <person name="Gargeya S."/>
            <person name="Fitzgerald M."/>
            <person name="Haas B."/>
            <person name="Abouelleil A."/>
            <person name="Allen A.W."/>
            <person name="Alvarado L."/>
            <person name="Arachchi H.M."/>
            <person name="Berlin A.M."/>
            <person name="Chapman S.B."/>
            <person name="Gainer-Dewar J."/>
            <person name="Goldberg J."/>
            <person name="Griggs A."/>
            <person name="Gujja S."/>
            <person name="Hansen M."/>
            <person name="Howarth C."/>
            <person name="Imamovic A."/>
            <person name="Ireland A."/>
            <person name="Larimer J."/>
            <person name="McCowan C."/>
            <person name="Murphy C."/>
            <person name="Pearson M."/>
            <person name="Poon T.W."/>
            <person name="Priest M."/>
            <person name="Roberts A."/>
            <person name="Saif S."/>
            <person name="Shea T."/>
            <person name="Sisk P."/>
            <person name="Sykes S."/>
            <person name="Wortman J."/>
            <person name="Nusbaum C."/>
            <person name="Birren B."/>
        </authorList>
    </citation>
    <scope>NUCLEOTIDE SEQUENCE [LARGE SCALE GENOMIC DNA]</scope>
    <source>
        <strain evidence="6 7">CBS 110553</strain>
    </source>
</reference>
<evidence type="ECO:0000313" key="7">
    <source>
        <dbReference type="Proteomes" id="UP000019471"/>
    </source>
</evidence>
<keyword evidence="7" id="KW-1185">Reference proteome</keyword>
<dbReference type="STRING" id="1182543.W9WF51"/>
<evidence type="ECO:0000256" key="4">
    <source>
        <dbReference type="ARBA" id="ARBA00038493"/>
    </source>
</evidence>
<comment type="similarity">
    <text evidence="4">Belongs to the peptidase C56 family. HSP31-like subfamily.</text>
</comment>
<proteinExistence type="inferred from homology"/>
<dbReference type="GO" id="GO:0005737">
    <property type="term" value="C:cytoplasm"/>
    <property type="evidence" value="ECO:0007669"/>
    <property type="project" value="TreeGrafter"/>
</dbReference>
<name>W9WF51_9EURO</name>
<dbReference type="SUPFAM" id="SSF52317">
    <property type="entry name" value="Class I glutamine amidotransferase-like"/>
    <property type="match status" value="1"/>
</dbReference>
<dbReference type="eggNOG" id="ENOG502RZ3Y">
    <property type="taxonomic scope" value="Eukaryota"/>
</dbReference>
<evidence type="ECO:0000256" key="1">
    <source>
        <dbReference type="ARBA" id="ARBA00013134"/>
    </source>
</evidence>
<accession>W9WF51</accession>
<dbReference type="GO" id="GO:0019172">
    <property type="term" value="F:glyoxalase III activity"/>
    <property type="evidence" value="ECO:0007669"/>
    <property type="project" value="UniProtKB-EC"/>
</dbReference>
<comment type="caution">
    <text evidence="6">The sequence shown here is derived from an EMBL/GenBank/DDBJ whole genome shotgun (WGS) entry which is preliminary data.</text>
</comment>
<dbReference type="EMBL" id="AMGX01000019">
    <property type="protein sequence ID" value="EXJ66558.1"/>
    <property type="molecule type" value="Genomic_DNA"/>
</dbReference>
<comment type="catalytic activity">
    <reaction evidence="5">
        <text>methylglyoxal + H2O = (R)-lactate + H(+)</text>
        <dbReference type="Rhea" id="RHEA:27754"/>
        <dbReference type="ChEBI" id="CHEBI:15377"/>
        <dbReference type="ChEBI" id="CHEBI:15378"/>
        <dbReference type="ChEBI" id="CHEBI:16004"/>
        <dbReference type="ChEBI" id="CHEBI:17158"/>
        <dbReference type="EC" id="4.2.1.130"/>
    </reaction>
</comment>
<keyword evidence="3" id="KW-0456">Lyase</keyword>
<gene>
    <name evidence="6" type="ORF">A1O5_10228</name>
</gene>
<dbReference type="GeneID" id="19194922"/>
<keyword evidence="2" id="KW-0346">Stress response</keyword>
<dbReference type="PANTHER" id="PTHR48094">
    <property type="entry name" value="PROTEIN/NUCLEIC ACID DEGLYCASE DJ-1-RELATED"/>
    <property type="match status" value="1"/>
</dbReference>
<dbReference type="HOGENOM" id="CLU_070319_1_0_1"/>
<evidence type="ECO:0000313" key="6">
    <source>
        <dbReference type="EMBL" id="EXJ66558.1"/>
    </source>
</evidence>
<dbReference type="GO" id="GO:0019243">
    <property type="term" value="P:methylglyoxal catabolic process to D-lactate via S-lactoyl-glutathione"/>
    <property type="evidence" value="ECO:0007669"/>
    <property type="project" value="TreeGrafter"/>
</dbReference>
<dbReference type="EC" id="4.2.1.130" evidence="1"/>
<dbReference type="PANTHER" id="PTHR48094:SF11">
    <property type="entry name" value="GLUTATHIONE-INDEPENDENT GLYOXALASE HSP31-RELATED"/>
    <property type="match status" value="1"/>
</dbReference>
<evidence type="ECO:0000256" key="2">
    <source>
        <dbReference type="ARBA" id="ARBA00023016"/>
    </source>
</evidence>
<evidence type="ECO:0000256" key="3">
    <source>
        <dbReference type="ARBA" id="ARBA00023239"/>
    </source>
</evidence>
<dbReference type="InterPro" id="IPR050325">
    <property type="entry name" value="Prot/Nucl_acid_deglycase"/>
</dbReference>
<protein>
    <recommendedName>
        <fullName evidence="1">D-lactate dehydratase</fullName>
        <ecNumber evidence="1">4.2.1.130</ecNumber>
    </recommendedName>
</protein>
<dbReference type="Proteomes" id="UP000019471">
    <property type="component" value="Unassembled WGS sequence"/>
</dbReference>
<organism evidence="6 7">
    <name type="scientific">Cladophialophora psammophila CBS 110553</name>
    <dbReference type="NCBI Taxonomy" id="1182543"/>
    <lineage>
        <taxon>Eukaryota</taxon>
        <taxon>Fungi</taxon>
        <taxon>Dikarya</taxon>
        <taxon>Ascomycota</taxon>
        <taxon>Pezizomycotina</taxon>
        <taxon>Eurotiomycetes</taxon>
        <taxon>Chaetothyriomycetidae</taxon>
        <taxon>Chaetothyriales</taxon>
        <taxon>Herpotrichiellaceae</taxon>
        <taxon>Cladophialophora</taxon>
    </lineage>
</organism>